<evidence type="ECO:0000256" key="4">
    <source>
        <dbReference type="HAMAP-Rule" id="MF_00311"/>
    </source>
</evidence>
<gene>
    <name evidence="4" type="primary">atpE</name>
    <name evidence="6" type="ORF">SU48_02055</name>
</gene>
<name>A0A172T6T1_9DEIO</name>
<evidence type="ECO:0000256" key="5">
    <source>
        <dbReference type="SAM" id="Coils"/>
    </source>
</evidence>
<keyword evidence="4" id="KW-0375">Hydrogen ion transport</keyword>
<evidence type="ECO:0000313" key="6">
    <source>
        <dbReference type="EMBL" id="ANE42738.1"/>
    </source>
</evidence>
<dbReference type="PATRIC" id="fig|1182568.3.peg.430"/>
<dbReference type="GO" id="GO:0033178">
    <property type="term" value="C:proton-transporting two-sector ATPase complex, catalytic domain"/>
    <property type="evidence" value="ECO:0007669"/>
    <property type="project" value="InterPro"/>
</dbReference>
<keyword evidence="2 4" id="KW-0813">Transport</keyword>
<sequence>MALDKLLEQEAQSEIERIRAEARDRAAAILKDAQDRAESLLDSRTRALQNQRQAGLVRARSAAELERSASRLKAGESSLTQVYSLVEGHLQEVIAAPEYREILSRLIWQAREAIPNADAVEVNPADVLVARELVSDLPVRENAGIVGGVRVLSNGGKSGITNTLAGRLERVKGELAPQISRLLAE</sequence>
<dbReference type="InterPro" id="IPR002842">
    <property type="entry name" value="ATPase_V1_Esu"/>
</dbReference>
<keyword evidence="7" id="KW-1185">Reference proteome</keyword>
<evidence type="ECO:0000313" key="7">
    <source>
        <dbReference type="Proteomes" id="UP000077363"/>
    </source>
</evidence>
<comment type="function">
    <text evidence="4">Produces ATP from ADP in the presence of a proton gradient across the membrane.</text>
</comment>
<keyword evidence="3 4" id="KW-0406">Ion transport</keyword>
<dbReference type="Gene3D" id="3.30.2320.30">
    <property type="entry name" value="ATP synthase, E subunit, C-terminal"/>
    <property type="match status" value="1"/>
</dbReference>
<keyword evidence="4" id="KW-0066">ATP synthesis</keyword>
<dbReference type="RefSeq" id="WP_064013792.1">
    <property type="nucleotide sequence ID" value="NZ_CP011387.1"/>
</dbReference>
<comment type="similarity">
    <text evidence="1 4">Belongs to the V-ATPase E subunit family.</text>
</comment>
<dbReference type="STRING" id="1182568.SU48_02055"/>
<organism evidence="6 7">
    <name type="scientific">Deinococcus puniceus</name>
    <dbReference type="NCBI Taxonomy" id="1182568"/>
    <lineage>
        <taxon>Bacteria</taxon>
        <taxon>Thermotogati</taxon>
        <taxon>Deinococcota</taxon>
        <taxon>Deinococci</taxon>
        <taxon>Deinococcales</taxon>
        <taxon>Deinococcaceae</taxon>
        <taxon>Deinococcus</taxon>
    </lineage>
</organism>
<dbReference type="GO" id="GO:0042777">
    <property type="term" value="P:proton motive force-driven plasma membrane ATP synthesis"/>
    <property type="evidence" value="ECO:0007669"/>
    <property type="project" value="UniProtKB-UniRule"/>
</dbReference>
<dbReference type="GO" id="GO:0005524">
    <property type="term" value="F:ATP binding"/>
    <property type="evidence" value="ECO:0007669"/>
    <property type="project" value="UniProtKB-UniRule"/>
</dbReference>
<protein>
    <recommendedName>
        <fullName evidence="4">V-type proton ATPase subunit E</fullName>
    </recommendedName>
    <alternativeName>
        <fullName evidence="4">V-ATPase subunit E</fullName>
    </alternativeName>
</protein>
<dbReference type="InterPro" id="IPR038495">
    <property type="entry name" value="ATPase_E_C"/>
</dbReference>
<dbReference type="Pfam" id="PF01991">
    <property type="entry name" value="vATP-synt_E"/>
    <property type="match status" value="1"/>
</dbReference>
<dbReference type="AlphaFoldDB" id="A0A172T6T1"/>
<keyword evidence="5" id="KW-0175">Coiled coil</keyword>
<dbReference type="GO" id="GO:0046961">
    <property type="term" value="F:proton-transporting ATPase activity, rotational mechanism"/>
    <property type="evidence" value="ECO:0007669"/>
    <property type="project" value="InterPro"/>
</dbReference>
<dbReference type="Proteomes" id="UP000077363">
    <property type="component" value="Chromosome"/>
</dbReference>
<dbReference type="EMBL" id="CP011387">
    <property type="protein sequence ID" value="ANE42738.1"/>
    <property type="molecule type" value="Genomic_DNA"/>
</dbReference>
<dbReference type="HAMAP" id="MF_00311">
    <property type="entry name" value="ATP_synth_E_arch"/>
    <property type="match status" value="1"/>
</dbReference>
<dbReference type="GO" id="GO:0046933">
    <property type="term" value="F:proton-transporting ATP synthase activity, rotational mechanism"/>
    <property type="evidence" value="ECO:0007669"/>
    <property type="project" value="UniProtKB-UniRule"/>
</dbReference>
<accession>A0A172T6T1</accession>
<proteinExistence type="inferred from homology"/>
<dbReference type="Gene3D" id="1.20.5.620">
    <property type="entry name" value="F1F0 ATP synthase subunit B, membrane domain"/>
    <property type="match status" value="1"/>
</dbReference>
<evidence type="ECO:0000256" key="1">
    <source>
        <dbReference type="ARBA" id="ARBA00005901"/>
    </source>
</evidence>
<dbReference type="KEGG" id="dpu:SU48_02055"/>
<feature type="coiled-coil region" evidence="5">
    <location>
        <begin position="3"/>
        <end position="50"/>
    </location>
</feature>
<evidence type="ECO:0000256" key="3">
    <source>
        <dbReference type="ARBA" id="ARBA00023065"/>
    </source>
</evidence>
<evidence type="ECO:0000256" key="2">
    <source>
        <dbReference type="ARBA" id="ARBA00022448"/>
    </source>
</evidence>
<reference evidence="6 7" key="1">
    <citation type="submission" date="2015-01" db="EMBL/GenBank/DDBJ databases">
        <title>Deinococcus puniceus/DY1/ whole genome sequencing.</title>
        <authorList>
            <person name="Kim M.K."/>
            <person name="Srinivasan S."/>
            <person name="Lee J.-J."/>
        </authorList>
    </citation>
    <scope>NUCLEOTIDE SEQUENCE [LARGE SCALE GENOMIC DNA]</scope>
    <source>
        <strain evidence="6 7">DY1</strain>
    </source>
</reference>
<dbReference type="OrthoDB" id="68858at2"/>
<dbReference type="SUPFAM" id="SSF160527">
    <property type="entry name" value="V-type ATPase subunit E-like"/>
    <property type="match status" value="1"/>
</dbReference>